<dbReference type="AlphaFoldDB" id="A0A4R3HUS7"/>
<dbReference type="GO" id="GO:0005737">
    <property type="term" value="C:cytoplasm"/>
    <property type="evidence" value="ECO:0007669"/>
    <property type="project" value="TreeGrafter"/>
</dbReference>
<dbReference type="PROSITE" id="PS50975">
    <property type="entry name" value="ATP_GRASP"/>
    <property type="match status" value="1"/>
</dbReference>
<evidence type="ECO:0000313" key="3">
    <source>
        <dbReference type="EMBL" id="TCS33767.1"/>
    </source>
</evidence>
<gene>
    <name evidence="3" type="ORF">EDC30_11557</name>
</gene>
<evidence type="ECO:0000256" key="1">
    <source>
        <dbReference type="PROSITE-ProRule" id="PRU00409"/>
    </source>
</evidence>
<dbReference type="EMBL" id="SLZQ01000015">
    <property type="protein sequence ID" value="TCS33767.1"/>
    <property type="molecule type" value="Genomic_DNA"/>
</dbReference>
<keyword evidence="1" id="KW-0067">ATP-binding</keyword>
<dbReference type="Pfam" id="PF02786">
    <property type="entry name" value="CPSase_L_D2"/>
    <property type="match status" value="1"/>
</dbReference>
<dbReference type="Gene3D" id="3.30.1490.20">
    <property type="entry name" value="ATP-grasp fold, A domain"/>
    <property type="match status" value="1"/>
</dbReference>
<dbReference type="InterPro" id="IPR011810">
    <property type="entry name" value="Cya_phycin_syn"/>
</dbReference>
<dbReference type="Gene3D" id="3.30.470.20">
    <property type="entry name" value="ATP-grasp fold, B domain"/>
    <property type="match status" value="1"/>
</dbReference>
<dbReference type="SUPFAM" id="SSF56059">
    <property type="entry name" value="Glutathione synthetase ATP-binding domain-like"/>
    <property type="match status" value="1"/>
</dbReference>
<dbReference type="SUPFAM" id="SSF53623">
    <property type="entry name" value="MurD-like peptide ligases, catalytic domain"/>
    <property type="match status" value="1"/>
</dbReference>
<dbReference type="InterPro" id="IPR011761">
    <property type="entry name" value="ATP-grasp"/>
</dbReference>
<comment type="caution">
    <text evidence="3">The sequence shown here is derived from an EMBL/GenBank/DDBJ whole genome shotgun (WGS) entry which is preliminary data.</text>
</comment>
<dbReference type="GO" id="GO:0046872">
    <property type="term" value="F:metal ion binding"/>
    <property type="evidence" value="ECO:0007669"/>
    <property type="project" value="InterPro"/>
</dbReference>
<feature type="domain" description="ATP-grasp" evidence="2">
    <location>
        <begin position="224"/>
        <end position="476"/>
    </location>
</feature>
<dbReference type="GO" id="GO:0005524">
    <property type="term" value="F:ATP binding"/>
    <property type="evidence" value="ECO:0007669"/>
    <property type="project" value="UniProtKB-UniRule"/>
</dbReference>
<dbReference type="SMART" id="SM01209">
    <property type="entry name" value="GARS_A"/>
    <property type="match status" value="1"/>
</dbReference>
<dbReference type="NCBIfam" id="NF010623">
    <property type="entry name" value="PRK14016.1"/>
    <property type="match status" value="1"/>
</dbReference>
<reference evidence="3 4" key="1">
    <citation type="submission" date="2019-03" db="EMBL/GenBank/DDBJ databases">
        <title>Genomic Encyclopedia of Type Strains, Phase IV (KMG-IV): sequencing the most valuable type-strain genomes for metagenomic binning, comparative biology and taxonomic classification.</title>
        <authorList>
            <person name="Goeker M."/>
        </authorList>
    </citation>
    <scope>NUCLEOTIDE SEQUENCE [LARGE SCALE GENOMIC DNA]</scope>
    <source>
        <strain evidence="3 4">DSM 7445</strain>
    </source>
</reference>
<dbReference type="GO" id="GO:0018169">
    <property type="term" value="F:ribosomal S6-glutamic acid ligase activity"/>
    <property type="evidence" value="ECO:0007669"/>
    <property type="project" value="TreeGrafter"/>
</dbReference>
<dbReference type="PANTHER" id="PTHR21621:SF0">
    <property type="entry name" value="BETA-CITRYLGLUTAMATE SYNTHASE B-RELATED"/>
    <property type="match status" value="1"/>
</dbReference>
<sequence length="720" mass="77189">MSKHDIQFLRVTHLRGPNIWTYRPVIEAWVDIGSLEDSPSNTIPGLYERLTTWLPGLIEHRCGVGTRGGFLERLREGTWAGHILEHLTLELQTMAGMKTGFGKARETGVRGVYKVVFRTRQEEVGRAALSAARDLLLAAIHDMPYDVGATVAMLTDMVDSLCLGPSTSHIVDAATNRNIPHIRLTDGNLVQLGYGNGQRRIWTAETDRTGAIAEGIASDKDMTKSLLQSCGVPVPQGVIVTSAEEAWDEAQDIGLPVVLKPQDGNHGRGVSLDLKTREEVINAFELAAKEGDGNVIVEQFITGNEHRLLVVGNRVVAAARGETASVVGDGVQNVTQLVDSQLNTDPRRGDSEEFPLSLIKPSEWGEILLELQRQGLTPDSIPAAGQKVLIQRNGNVAFDVTDDVHPEVAARATLAARIVGLDIAGIDLVAEDISRPLEAQRGAIIEVNASPGLLAHIKPASGKPRDVGAAIVEHLFGTEEDGRIPVIGIAGSRDTALIGRLTAWMLYVGGRHAGLASGTDVFINGRKIQRGVCTSFEAGQRLLINRAIEAAVFDNSAHMILAEGLPYDKCQVGVVTDVTVTPELAEFYIREPQQAYNVLRSQIDVVLPEGSAVLNAADPLVVEMADLCDGSVLFYAVNEDTAALASHRNEGGRVVFLRHDEIVLAQGEDELAQLPLLPFAAGVEPESVVAAVATAWAAGVEPQLLSAGLRTFAFQAGKAA</sequence>
<dbReference type="PANTHER" id="PTHR21621">
    <property type="entry name" value="RIBOSOMAL PROTEIN S6 MODIFICATION PROTEIN"/>
    <property type="match status" value="1"/>
</dbReference>
<evidence type="ECO:0000259" key="2">
    <source>
        <dbReference type="PROSITE" id="PS50975"/>
    </source>
</evidence>
<dbReference type="GO" id="GO:0009432">
    <property type="term" value="P:SOS response"/>
    <property type="evidence" value="ECO:0007669"/>
    <property type="project" value="TreeGrafter"/>
</dbReference>
<dbReference type="Pfam" id="PF18921">
    <property type="entry name" value="Cyanophycin_syn"/>
    <property type="match status" value="1"/>
</dbReference>
<dbReference type="InterPro" id="IPR013815">
    <property type="entry name" value="ATP_grasp_subdomain_1"/>
</dbReference>
<proteinExistence type="predicted"/>
<dbReference type="InterPro" id="IPR005479">
    <property type="entry name" value="CPAse_ATP-bd"/>
</dbReference>
<dbReference type="Proteomes" id="UP000295382">
    <property type="component" value="Unassembled WGS sequence"/>
</dbReference>
<organism evidence="3 4">
    <name type="scientific">Paucimonas lemoignei</name>
    <name type="common">Pseudomonas lemoignei</name>
    <dbReference type="NCBI Taxonomy" id="29443"/>
    <lineage>
        <taxon>Bacteria</taxon>
        <taxon>Pseudomonadati</taxon>
        <taxon>Pseudomonadota</taxon>
        <taxon>Betaproteobacteria</taxon>
        <taxon>Burkholderiales</taxon>
        <taxon>Burkholderiaceae</taxon>
        <taxon>Paucimonas</taxon>
    </lineage>
</organism>
<name>A0A4R3HUS7_PAULE</name>
<dbReference type="InterPro" id="IPR036565">
    <property type="entry name" value="Mur-like_cat_sf"/>
</dbReference>
<keyword evidence="1" id="KW-0547">Nucleotide-binding</keyword>
<dbReference type="Gene3D" id="3.40.1190.10">
    <property type="entry name" value="Mur-like, catalytic domain"/>
    <property type="match status" value="1"/>
</dbReference>
<dbReference type="NCBIfam" id="TIGR02068">
    <property type="entry name" value="cya_phycin_syn"/>
    <property type="match status" value="1"/>
</dbReference>
<dbReference type="RefSeq" id="WP_132260104.1">
    <property type="nucleotide sequence ID" value="NZ_SLZQ01000015.1"/>
</dbReference>
<dbReference type="OrthoDB" id="9803907at2"/>
<keyword evidence="4" id="KW-1185">Reference proteome</keyword>
<evidence type="ECO:0000313" key="4">
    <source>
        <dbReference type="Proteomes" id="UP000295382"/>
    </source>
</evidence>
<accession>A0A4R3HUS7</accession>
<dbReference type="InterPro" id="IPR044019">
    <property type="entry name" value="Cyanophycin_syn_N"/>
</dbReference>
<protein>
    <submittedName>
        <fullName evidence="3">Cyanophycin synthetase</fullName>
    </submittedName>
</protein>